<comment type="caution">
    <text evidence="9">The sequence shown here is derived from an EMBL/GenBank/DDBJ whole genome shotgun (WGS) entry which is preliminary data.</text>
</comment>
<keyword evidence="7" id="KW-0998">Cell outer membrane</keyword>
<keyword evidence="2" id="KW-0813">Transport</keyword>
<evidence type="ECO:0000256" key="5">
    <source>
        <dbReference type="ARBA" id="ARBA00022729"/>
    </source>
</evidence>
<sequence length="796" mass="88290">MTVVRRLAPTSLAAALVLGSSLLARVAAASPPEHERSAVELRVSGRVIEAGGERRGVAGAVVLIVDAPASARPGKRAHEPLDPDAIAWMRRAETDTEGHFVIDEVPAGKVRVVVVAPGYTRFEQWAALDGASGTDELDLYIRPDLRSDYRTVVESEPEPDYAVEPEHVLDGQQGRGYAGSGDDPLLAAQNLPGVARSPLGLGLIGFRGGDPREAGLYVDGHPVPRAFHVLPIASVLSPPMVAQVQLSPGNYSAAYGSFGGGLVEIESRPGGREGIHGQAHLDLFDFGTTVSGAVGKGSVHVGVRRSHVGDVLRAIDALPVGSPHFWDYLARFDYPLRPGHELTVRALGAGDRLTDDELFDFGASFHRFDLEYRRSSEDWTMLVSPSLRLDGSRLIRGNSELRRVAEVYSLRAAFTRRTQLPWLKLEFGSDLVVERWRRQQRVEQVFYTFDGEQVPYAEPRVDNSRGDQMRLGMWFGVPLELGAWRLVPAARANLFAYSGYPQLRLDPRVDLRGPVHPRVELLAALGMYSTPVVLVRTADSDLIDEDGEIGDGRADVPQYLLTYFEPGIQTDAEDRSSSATYVIHASTGVRVDLPWDLEARATGFWREGLPKTLDRTGRDPYYYGRRRSMGLELLLRRSLVSGVVDGWVGYTLMWARVDTEDGSWLPAVFDQRHNFVALLSANLPRGFRLGLRFRLVSGNPETPVVGRQIGSNNGRWSYRPIRAPRGTTYQPLFHQLDLRLDKQWVLDRTSVTAYLDVQNVYNRLYPEVWIYTSDWAERRSLIGLPIYPSLGVQVDF</sequence>
<dbReference type="Proteomes" id="UP000237968">
    <property type="component" value="Unassembled WGS sequence"/>
</dbReference>
<dbReference type="PANTHER" id="PTHR30069">
    <property type="entry name" value="TONB-DEPENDENT OUTER MEMBRANE RECEPTOR"/>
    <property type="match status" value="1"/>
</dbReference>
<evidence type="ECO:0000256" key="2">
    <source>
        <dbReference type="ARBA" id="ARBA00022448"/>
    </source>
</evidence>
<accession>A0A2S9YHW0</accession>
<evidence type="ECO:0000256" key="1">
    <source>
        <dbReference type="ARBA" id="ARBA00004571"/>
    </source>
</evidence>
<dbReference type="GO" id="GO:0044718">
    <property type="term" value="P:siderophore transmembrane transport"/>
    <property type="evidence" value="ECO:0007669"/>
    <property type="project" value="TreeGrafter"/>
</dbReference>
<dbReference type="InterPro" id="IPR039426">
    <property type="entry name" value="TonB-dep_rcpt-like"/>
</dbReference>
<dbReference type="SUPFAM" id="SSF56935">
    <property type="entry name" value="Porins"/>
    <property type="match status" value="1"/>
</dbReference>
<feature type="signal peptide" evidence="8">
    <location>
        <begin position="1"/>
        <end position="29"/>
    </location>
</feature>
<organism evidence="9 10">
    <name type="scientific">Enhygromyxa salina</name>
    <dbReference type="NCBI Taxonomy" id="215803"/>
    <lineage>
        <taxon>Bacteria</taxon>
        <taxon>Pseudomonadati</taxon>
        <taxon>Myxococcota</taxon>
        <taxon>Polyangia</taxon>
        <taxon>Nannocystales</taxon>
        <taxon>Nannocystaceae</taxon>
        <taxon>Enhygromyxa</taxon>
    </lineage>
</organism>
<evidence type="ECO:0000256" key="6">
    <source>
        <dbReference type="ARBA" id="ARBA00023136"/>
    </source>
</evidence>
<keyword evidence="10" id="KW-1185">Reference proteome</keyword>
<proteinExistence type="predicted"/>
<keyword evidence="6" id="KW-0472">Membrane</keyword>
<dbReference type="GO" id="GO:0015344">
    <property type="term" value="F:siderophore uptake transmembrane transporter activity"/>
    <property type="evidence" value="ECO:0007669"/>
    <property type="project" value="TreeGrafter"/>
</dbReference>
<dbReference type="SUPFAM" id="SSF49464">
    <property type="entry name" value="Carboxypeptidase regulatory domain-like"/>
    <property type="match status" value="1"/>
</dbReference>
<dbReference type="EMBL" id="PVNK01000033">
    <property type="protein sequence ID" value="PRQ04606.1"/>
    <property type="molecule type" value="Genomic_DNA"/>
</dbReference>
<gene>
    <name evidence="9" type="ORF">ENSA5_06110</name>
</gene>
<evidence type="ECO:0000313" key="10">
    <source>
        <dbReference type="Proteomes" id="UP000237968"/>
    </source>
</evidence>
<keyword evidence="3" id="KW-1134">Transmembrane beta strand</keyword>
<evidence type="ECO:0000256" key="3">
    <source>
        <dbReference type="ARBA" id="ARBA00022452"/>
    </source>
</evidence>
<dbReference type="Gene3D" id="2.40.170.20">
    <property type="entry name" value="TonB-dependent receptor, beta-barrel domain"/>
    <property type="match status" value="1"/>
</dbReference>
<evidence type="ECO:0000313" key="9">
    <source>
        <dbReference type="EMBL" id="PRQ04606.1"/>
    </source>
</evidence>
<reference evidence="9 10" key="1">
    <citation type="submission" date="2018-03" db="EMBL/GenBank/DDBJ databases">
        <title>Draft Genome Sequences of the Obligatory Marine Myxobacteria Enhygromyxa salina SWB005.</title>
        <authorList>
            <person name="Poehlein A."/>
            <person name="Moghaddam J.A."/>
            <person name="Harms H."/>
            <person name="Alanjari M."/>
            <person name="Koenig G.M."/>
            <person name="Daniel R."/>
            <person name="Schaeberle T.F."/>
        </authorList>
    </citation>
    <scope>NUCLEOTIDE SEQUENCE [LARGE SCALE GENOMIC DNA]</scope>
    <source>
        <strain evidence="9 10">SWB005</strain>
    </source>
</reference>
<dbReference type="InterPro" id="IPR036942">
    <property type="entry name" value="Beta-barrel_TonB_sf"/>
</dbReference>
<dbReference type="GO" id="GO:0009279">
    <property type="term" value="C:cell outer membrane"/>
    <property type="evidence" value="ECO:0007669"/>
    <property type="project" value="UniProtKB-SubCell"/>
</dbReference>
<protein>
    <submittedName>
        <fullName evidence="9">Uncharacterized protein</fullName>
    </submittedName>
</protein>
<dbReference type="InterPro" id="IPR008969">
    <property type="entry name" value="CarboxyPept-like_regulatory"/>
</dbReference>
<name>A0A2S9YHW0_9BACT</name>
<evidence type="ECO:0000256" key="7">
    <source>
        <dbReference type="ARBA" id="ARBA00023237"/>
    </source>
</evidence>
<dbReference type="AlphaFoldDB" id="A0A2S9YHW0"/>
<evidence type="ECO:0000256" key="4">
    <source>
        <dbReference type="ARBA" id="ARBA00022692"/>
    </source>
</evidence>
<comment type="subcellular location">
    <subcellularLocation>
        <location evidence="1">Cell outer membrane</location>
        <topology evidence="1">Multi-pass membrane protein</topology>
    </subcellularLocation>
</comment>
<feature type="chain" id="PRO_5015437681" evidence="8">
    <location>
        <begin position="30"/>
        <end position="796"/>
    </location>
</feature>
<dbReference type="OrthoDB" id="9145970at2"/>
<keyword evidence="5 8" id="KW-0732">Signal</keyword>
<evidence type="ECO:0000256" key="8">
    <source>
        <dbReference type="SAM" id="SignalP"/>
    </source>
</evidence>
<keyword evidence="4" id="KW-0812">Transmembrane</keyword>
<dbReference type="PANTHER" id="PTHR30069:SF29">
    <property type="entry name" value="HEMOGLOBIN AND HEMOGLOBIN-HAPTOGLOBIN-BINDING PROTEIN 1-RELATED"/>
    <property type="match status" value="1"/>
</dbReference>